<evidence type="ECO:0008006" key="3">
    <source>
        <dbReference type="Google" id="ProtNLM"/>
    </source>
</evidence>
<comment type="caution">
    <text evidence="1">The sequence shown here is derived from an EMBL/GenBank/DDBJ whole genome shotgun (WGS) entry which is preliminary data.</text>
</comment>
<dbReference type="AlphaFoldDB" id="A0A6V7RIB3"/>
<organism evidence="1 2">
    <name type="scientific">Jeotgalicoccus meleagridis</name>
    <dbReference type="NCBI Taxonomy" id="2759181"/>
    <lineage>
        <taxon>Bacteria</taxon>
        <taxon>Bacillati</taxon>
        <taxon>Bacillota</taxon>
        <taxon>Bacilli</taxon>
        <taxon>Bacillales</taxon>
        <taxon>Staphylococcaceae</taxon>
        <taxon>Jeotgalicoccus</taxon>
    </lineage>
</organism>
<accession>A0A6V7RIB3</accession>
<dbReference type="Pfam" id="PF10782">
    <property type="entry name" value="zf-C2HCIx2C"/>
    <property type="match status" value="1"/>
</dbReference>
<sequence>MNTEALEKINYLEKKYCRGCLLKERNRLEGSKTSAHTFCITECSVGIEMKMQGNKL</sequence>
<evidence type="ECO:0000313" key="2">
    <source>
        <dbReference type="Proteomes" id="UP000589351"/>
    </source>
</evidence>
<dbReference type="EMBL" id="CAJEWD010000008">
    <property type="protein sequence ID" value="CAD2077622.1"/>
    <property type="molecule type" value="Genomic_DNA"/>
</dbReference>
<proteinExistence type="predicted"/>
<reference evidence="1 2" key="1">
    <citation type="submission" date="2020-07" db="EMBL/GenBank/DDBJ databases">
        <authorList>
            <person name="Criscuolo A."/>
        </authorList>
    </citation>
    <scope>NUCLEOTIDE SEQUENCE [LARGE SCALE GENOMIC DNA]</scope>
    <source>
        <strain evidence="1">CIP111649</strain>
    </source>
</reference>
<keyword evidence="2" id="KW-1185">Reference proteome</keyword>
<dbReference type="RefSeq" id="WP_185125721.1">
    <property type="nucleotide sequence ID" value="NZ_CAJEWD010000008.1"/>
</dbReference>
<name>A0A6V7RIB3_9STAP</name>
<protein>
    <recommendedName>
        <fullName evidence="3">Zinc-finger domain-containing protein</fullName>
    </recommendedName>
</protein>
<dbReference type="Proteomes" id="UP000589351">
    <property type="component" value="Unassembled WGS sequence"/>
</dbReference>
<dbReference type="InterPro" id="IPR019718">
    <property type="entry name" value="DUF2602"/>
</dbReference>
<evidence type="ECO:0000313" key="1">
    <source>
        <dbReference type="EMBL" id="CAD2077622.1"/>
    </source>
</evidence>
<gene>
    <name evidence="1" type="ORF">JEODO184_01202</name>
</gene>